<sequence>MTNPQIADWLWSEYFGLFARLLYTESKGQPFDGQVAMAVVVLNRVAIPDFPNTVCGVIYERYGSILAFSPVDNGQIGKPADETAKRAVRETMPGCDPNKGAVFFYNPELTSQSNWIRSHTVTVRIADHVFCK</sequence>
<organism evidence="2 3">
    <name type="scientific">Aneurinibacillus danicus</name>
    <dbReference type="NCBI Taxonomy" id="267746"/>
    <lineage>
        <taxon>Bacteria</taxon>
        <taxon>Bacillati</taxon>
        <taxon>Bacillota</taxon>
        <taxon>Bacilli</taxon>
        <taxon>Bacillales</taxon>
        <taxon>Paenibacillaceae</taxon>
        <taxon>Aneurinibacillus group</taxon>
        <taxon>Aneurinibacillus</taxon>
    </lineage>
</organism>
<dbReference type="Gene3D" id="6.20.240.60">
    <property type="match status" value="1"/>
</dbReference>
<name>A0A511V6F6_9BACL</name>
<gene>
    <name evidence="2" type="ORF">ADA01nite_07630</name>
</gene>
<evidence type="ECO:0000313" key="2">
    <source>
        <dbReference type="EMBL" id="GEN33303.1"/>
    </source>
</evidence>
<protein>
    <recommendedName>
        <fullName evidence="1">Cell wall hydrolase SleB domain-containing protein</fullName>
    </recommendedName>
</protein>
<accession>A0A511V6F6</accession>
<dbReference type="InterPro" id="IPR011105">
    <property type="entry name" value="Cell_wall_hydrolase_SleB"/>
</dbReference>
<dbReference type="InterPro" id="IPR042047">
    <property type="entry name" value="SleB_dom1"/>
</dbReference>
<dbReference type="Proteomes" id="UP000321157">
    <property type="component" value="Unassembled WGS sequence"/>
</dbReference>
<feature type="domain" description="Cell wall hydrolase SleB" evidence="1">
    <location>
        <begin position="28"/>
        <end position="131"/>
    </location>
</feature>
<proteinExistence type="predicted"/>
<reference evidence="2 3" key="1">
    <citation type="submission" date="2019-07" db="EMBL/GenBank/DDBJ databases">
        <title>Whole genome shotgun sequence of Aneurinibacillus danicus NBRC 102444.</title>
        <authorList>
            <person name="Hosoyama A."/>
            <person name="Uohara A."/>
            <person name="Ohji S."/>
            <person name="Ichikawa N."/>
        </authorList>
    </citation>
    <scope>NUCLEOTIDE SEQUENCE [LARGE SCALE GENOMIC DNA]</scope>
    <source>
        <strain evidence="2 3">NBRC 102444</strain>
    </source>
</reference>
<evidence type="ECO:0000259" key="1">
    <source>
        <dbReference type="Pfam" id="PF07486"/>
    </source>
</evidence>
<dbReference type="OrthoDB" id="9785345at2"/>
<evidence type="ECO:0000313" key="3">
    <source>
        <dbReference type="Proteomes" id="UP000321157"/>
    </source>
</evidence>
<dbReference type="RefSeq" id="WP_146808595.1">
    <property type="nucleotide sequence ID" value="NZ_BJXX01000036.1"/>
</dbReference>
<dbReference type="Pfam" id="PF07486">
    <property type="entry name" value="Hydrolase_2"/>
    <property type="match status" value="1"/>
</dbReference>
<dbReference type="Gene3D" id="1.10.10.2520">
    <property type="entry name" value="Cell wall hydrolase SleB, domain 1"/>
    <property type="match status" value="1"/>
</dbReference>
<dbReference type="GO" id="GO:0016787">
    <property type="term" value="F:hydrolase activity"/>
    <property type="evidence" value="ECO:0007669"/>
    <property type="project" value="InterPro"/>
</dbReference>
<comment type="caution">
    <text evidence="2">The sequence shown here is derived from an EMBL/GenBank/DDBJ whole genome shotgun (WGS) entry which is preliminary data.</text>
</comment>
<dbReference type="AlphaFoldDB" id="A0A511V6F6"/>
<dbReference type="EMBL" id="BJXX01000036">
    <property type="protein sequence ID" value="GEN33303.1"/>
    <property type="molecule type" value="Genomic_DNA"/>
</dbReference>
<keyword evidence="3" id="KW-1185">Reference proteome</keyword>